<evidence type="ECO:0000256" key="1">
    <source>
        <dbReference type="SAM" id="Coils"/>
    </source>
</evidence>
<keyword evidence="1" id="KW-0175">Coiled coil</keyword>
<feature type="region of interest" description="Disordered" evidence="2">
    <location>
        <begin position="333"/>
        <end position="357"/>
    </location>
</feature>
<dbReference type="EMBL" id="BTRK01000004">
    <property type="protein sequence ID" value="GMR47232.1"/>
    <property type="molecule type" value="Genomic_DNA"/>
</dbReference>
<keyword evidence="4" id="KW-1185">Reference proteome</keyword>
<organism evidence="3 4">
    <name type="scientific">Pristionchus mayeri</name>
    <dbReference type="NCBI Taxonomy" id="1317129"/>
    <lineage>
        <taxon>Eukaryota</taxon>
        <taxon>Metazoa</taxon>
        <taxon>Ecdysozoa</taxon>
        <taxon>Nematoda</taxon>
        <taxon>Chromadorea</taxon>
        <taxon>Rhabditida</taxon>
        <taxon>Rhabditina</taxon>
        <taxon>Diplogasteromorpha</taxon>
        <taxon>Diplogasteroidea</taxon>
        <taxon>Neodiplogasteridae</taxon>
        <taxon>Pristionchus</taxon>
    </lineage>
</organism>
<feature type="compositionally biased region" description="Basic and acidic residues" evidence="2">
    <location>
        <begin position="288"/>
        <end position="300"/>
    </location>
</feature>
<evidence type="ECO:0000256" key="2">
    <source>
        <dbReference type="SAM" id="MobiDB-lite"/>
    </source>
</evidence>
<reference evidence="4" key="1">
    <citation type="submission" date="2022-10" db="EMBL/GenBank/DDBJ databases">
        <title>Genome assembly of Pristionchus species.</title>
        <authorList>
            <person name="Yoshida K."/>
            <person name="Sommer R.J."/>
        </authorList>
    </citation>
    <scope>NUCLEOTIDE SEQUENCE [LARGE SCALE GENOMIC DNA]</scope>
    <source>
        <strain evidence="4">RS5460</strain>
    </source>
</reference>
<comment type="caution">
    <text evidence="3">The sequence shown here is derived from an EMBL/GenBank/DDBJ whole genome shotgun (WGS) entry which is preliminary data.</text>
</comment>
<protein>
    <submittedName>
        <fullName evidence="3">Uncharacterized protein</fullName>
    </submittedName>
</protein>
<feature type="non-terminal residue" evidence="3">
    <location>
        <position position="1"/>
    </location>
</feature>
<feature type="coiled-coil region" evidence="1">
    <location>
        <begin position="101"/>
        <end position="128"/>
    </location>
</feature>
<dbReference type="Proteomes" id="UP001328107">
    <property type="component" value="Unassembled WGS sequence"/>
</dbReference>
<dbReference type="AlphaFoldDB" id="A0AAN5I0B3"/>
<feature type="region of interest" description="Disordered" evidence="2">
    <location>
        <begin position="242"/>
        <end position="300"/>
    </location>
</feature>
<evidence type="ECO:0000313" key="3">
    <source>
        <dbReference type="EMBL" id="GMR47232.1"/>
    </source>
</evidence>
<proteinExistence type="predicted"/>
<accession>A0AAN5I0B3</accession>
<feature type="compositionally biased region" description="Basic residues" evidence="2">
    <location>
        <begin position="338"/>
        <end position="348"/>
    </location>
</feature>
<feature type="coiled-coil region" evidence="1">
    <location>
        <begin position="184"/>
        <end position="225"/>
    </location>
</feature>
<name>A0AAN5I0B3_9BILA</name>
<feature type="region of interest" description="Disordered" evidence="2">
    <location>
        <begin position="422"/>
        <end position="456"/>
    </location>
</feature>
<feature type="compositionally biased region" description="Low complexity" evidence="2">
    <location>
        <begin position="260"/>
        <end position="285"/>
    </location>
</feature>
<gene>
    <name evidence="3" type="ORF">PMAYCL1PPCAC_17427</name>
</gene>
<evidence type="ECO:0000313" key="4">
    <source>
        <dbReference type="Proteomes" id="UP001328107"/>
    </source>
</evidence>
<sequence>FFLPILVPLSLTMSKRVQERLMSLFETQSSFDSISTVMGSGASSTVRTINLDRRKDSKYRETKSIGDRFRLRKHSTGEMLEETPSGSHAKQKKIYDLSKSLENALLTINKLNKRLSVVEHEKEELQEELTWLRKFGCRADQSTASHHSSVSIEAGDDAVRLQLRQALHDLKLSRLESMKWKEERDSMVSQCTQKEARLANVERELQQARSRIRSLEDMVRRQLGELSLGDIVFAPDSISISSETKKSPVDSVDQNSDTASSRPLSVLSSVVDRPPSRPGPVRVLSAGRRRESTPKVDKLTEDIDQLLGDLPAALRIEPEDGTFDELKEKTLTEDTNRKYRHGSPRYHRSPSLSTEAPARHLPPLQKYRDKNVISLPRSNERRPMTAAPVAERRSLGRNASVPLIESTGTSVEEESADFLNIDDLLNPEDPPVNIRSQSGKSRDSGFTEASLKTVVH</sequence>